<dbReference type="GeneID" id="8739925"/>
<dbReference type="OrthoDB" id="51683at2157"/>
<keyword evidence="3" id="KW-1185">Reference proteome</keyword>
<dbReference type="EMBL" id="CP001857">
    <property type="protein sequence ID" value="ADB58292.1"/>
    <property type="molecule type" value="Genomic_DNA"/>
</dbReference>
<dbReference type="Pfam" id="PF01336">
    <property type="entry name" value="tRNA_anti-codon"/>
    <property type="match status" value="1"/>
</dbReference>
<evidence type="ECO:0000313" key="3">
    <source>
        <dbReference type="Proteomes" id="UP000001901"/>
    </source>
</evidence>
<dbReference type="RefSeq" id="WP_012940628.1">
    <property type="nucleotide sequence ID" value="NC_013741.1"/>
</dbReference>
<proteinExistence type="predicted"/>
<evidence type="ECO:0000259" key="1">
    <source>
        <dbReference type="Pfam" id="PF01336"/>
    </source>
</evidence>
<protein>
    <submittedName>
        <fullName evidence="2">Nucleic acid binding OB-fold tRNA/helicase-type</fullName>
    </submittedName>
</protein>
<dbReference type="InterPro" id="IPR004365">
    <property type="entry name" value="NA-bd_OB_tRNA"/>
</dbReference>
<name>D2RDU8_ARCPA</name>
<dbReference type="HOGENOM" id="CLU_1253529_0_0_2"/>
<dbReference type="GO" id="GO:0003676">
    <property type="term" value="F:nucleic acid binding"/>
    <property type="evidence" value="ECO:0007669"/>
    <property type="project" value="InterPro"/>
</dbReference>
<feature type="domain" description="OB" evidence="1">
    <location>
        <begin position="173"/>
        <end position="247"/>
    </location>
</feature>
<gene>
    <name evidence="2" type="ordered locus">Arcpr_1240</name>
</gene>
<dbReference type="SUPFAM" id="SSF50249">
    <property type="entry name" value="Nucleic acid-binding proteins"/>
    <property type="match status" value="1"/>
</dbReference>
<dbReference type="Proteomes" id="UP000001901">
    <property type="component" value="Chromosome"/>
</dbReference>
<dbReference type="Gene3D" id="2.40.50.140">
    <property type="entry name" value="Nucleic acid-binding proteins"/>
    <property type="match status" value="1"/>
</dbReference>
<dbReference type="KEGG" id="apo:Arcpr_1240"/>
<organism evidence="2 3">
    <name type="scientific">Archaeoglobus profundus (strain DSM 5631 / JCM 9629 / NBRC 100127 / Av18)</name>
    <dbReference type="NCBI Taxonomy" id="572546"/>
    <lineage>
        <taxon>Archaea</taxon>
        <taxon>Methanobacteriati</taxon>
        <taxon>Methanobacteriota</taxon>
        <taxon>Archaeoglobi</taxon>
        <taxon>Archaeoglobales</taxon>
        <taxon>Archaeoglobaceae</taxon>
        <taxon>Archaeoglobus</taxon>
    </lineage>
</organism>
<accession>D2RDU8</accession>
<sequence length="254" mass="28600">MEEELREHFGDLLDEDTLELLVRYARGEKVNLEESFRVEGVVVGVGDVLKIRRGDDVYEVPLECCKDMFELGYLVRVKSKVVRSERDFEVVGDVSRTVQGIFLGKNGSRFALAVGNSVWICVGNVECDRGDLIEVKGFNQGEKFFVLGYRNLGKADVGEMWTKVRNVIPLKLVNLRGRVSGLSGEKIVRGKKMAIIHISDDSGRIRVFLLGDNASLYKYLDVGDWIELYNCYARIGYDGEIEVVCDDGLAIKVF</sequence>
<dbReference type="PaxDb" id="572546-Arcpr_1240"/>
<dbReference type="AlphaFoldDB" id="D2RDU8"/>
<reference evidence="2 3" key="1">
    <citation type="journal article" date="2010" name="Stand. Genomic Sci.">
        <title>Complete genome sequence of Archaeoglobus profundus type strain (AV18).</title>
        <authorList>
            <person name="von Jan M."/>
            <person name="Lapidus A."/>
            <person name="Del Rio T.G."/>
            <person name="Copeland A."/>
            <person name="Tice H."/>
            <person name="Cheng J.F."/>
            <person name="Lucas S."/>
            <person name="Chen F."/>
            <person name="Nolan M."/>
            <person name="Goodwin L."/>
            <person name="Han C."/>
            <person name="Pitluck S."/>
            <person name="Liolios K."/>
            <person name="Ivanova N."/>
            <person name="Mavromatis K."/>
            <person name="Ovchinnikova G."/>
            <person name="Chertkov O."/>
            <person name="Pati A."/>
            <person name="Chen A."/>
            <person name="Palaniappan K."/>
            <person name="Land M."/>
            <person name="Hauser L."/>
            <person name="Chang Y.J."/>
            <person name="Jeffries C.D."/>
            <person name="Saunders E."/>
            <person name="Brettin T."/>
            <person name="Detter J.C."/>
            <person name="Chain P."/>
            <person name="Eichinger K."/>
            <person name="Huber H."/>
            <person name="Spring S."/>
            <person name="Rohde M."/>
            <person name="Goker M."/>
            <person name="Wirth R."/>
            <person name="Woyke T."/>
            <person name="Bristow J."/>
            <person name="Eisen J.A."/>
            <person name="Markowitz V."/>
            <person name="Hugenholtz P."/>
            <person name="Kyrpides N.C."/>
            <person name="Klenk H.P."/>
        </authorList>
    </citation>
    <scope>NUCLEOTIDE SEQUENCE [LARGE SCALE GENOMIC DNA]</scope>
    <source>
        <strain evidence="3">DSM 5631 / JCM 9629 / NBRC 100127 / Av18</strain>
    </source>
</reference>
<dbReference type="eggNOG" id="arCOG01510">
    <property type="taxonomic scope" value="Archaea"/>
</dbReference>
<dbReference type="STRING" id="572546.Arcpr_1240"/>
<evidence type="ECO:0000313" key="2">
    <source>
        <dbReference type="EMBL" id="ADB58292.1"/>
    </source>
</evidence>
<dbReference type="InterPro" id="IPR012340">
    <property type="entry name" value="NA-bd_OB-fold"/>
</dbReference>